<evidence type="ECO:0000313" key="2">
    <source>
        <dbReference type="EMBL" id="EHY89845.1"/>
    </source>
</evidence>
<keyword evidence="3" id="KW-1185">Reference proteome</keyword>
<organism evidence="2 3">
    <name type="scientific">Saccharomonospora azurea NA-128</name>
    <dbReference type="NCBI Taxonomy" id="882081"/>
    <lineage>
        <taxon>Bacteria</taxon>
        <taxon>Bacillati</taxon>
        <taxon>Actinomycetota</taxon>
        <taxon>Actinomycetes</taxon>
        <taxon>Pseudonocardiales</taxon>
        <taxon>Pseudonocardiaceae</taxon>
        <taxon>Saccharomonospora</taxon>
    </lineage>
</organism>
<protein>
    <submittedName>
        <fullName evidence="2">Uncharacterized protein</fullName>
    </submittedName>
</protein>
<dbReference type="Proteomes" id="UP000004705">
    <property type="component" value="Chromosome"/>
</dbReference>
<dbReference type="OrthoDB" id="3557370at2"/>
<feature type="compositionally biased region" description="Basic and acidic residues" evidence="1">
    <location>
        <begin position="193"/>
        <end position="206"/>
    </location>
</feature>
<dbReference type="EMBL" id="CM001466">
    <property type="protein sequence ID" value="EHY89845.1"/>
    <property type="molecule type" value="Genomic_DNA"/>
</dbReference>
<evidence type="ECO:0000256" key="1">
    <source>
        <dbReference type="SAM" id="MobiDB-lite"/>
    </source>
</evidence>
<dbReference type="RefSeq" id="WP_005442868.1">
    <property type="nucleotide sequence ID" value="NZ_CM001466.1"/>
</dbReference>
<dbReference type="HOGENOM" id="CLU_1214093_0_0_11"/>
<feature type="region of interest" description="Disordered" evidence="1">
    <location>
        <begin position="68"/>
        <end position="231"/>
    </location>
</feature>
<proteinExistence type="predicted"/>
<reference evidence="2 3" key="1">
    <citation type="journal article" date="2012" name="Stand. Genomic Sci.">
        <title>Genome sequence of the soil bacterium Saccharomonospora azurea type strain (NA-128(T)).</title>
        <authorList>
            <person name="Klenk H.P."/>
            <person name="Held B."/>
            <person name="Lucas S."/>
            <person name="Lapidus A."/>
            <person name="Copeland A."/>
            <person name="Hammon N."/>
            <person name="Pitluck S."/>
            <person name="Goodwin L.A."/>
            <person name="Han C."/>
            <person name="Tapia R."/>
            <person name="Brambilla E.M."/>
            <person name="Potter G."/>
            <person name="Land M."/>
            <person name="Ivanova N."/>
            <person name="Rohde M."/>
            <person name="Goker M."/>
            <person name="Detter J.C."/>
            <person name="Kyrpides N.C."/>
            <person name="Woyke T."/>
        </authorList>
    </citation>
    <scope>NUCLEOTIDE SEQUENCE [LARGE SCALE GENOMIC DNA]</scope>
    <source>
        <strain evidence="2 3">NA-128</strain>
    </source>
</reference>
<evidence type="ECO:0000313" key="3">
    <source>
        <dbReference type="Proteomes" id="UP000004705"/>
    </source>
</evidence>
<dbReference type="AlphaFoldDB" id="H8GD81"/>
<accession>H8GD81</accession>
<feature type="compositionally biased region" description="Basic and acidic residues" evidence="1">
    <location>
        <begin position="97"/>
        <end position="111"/>
    </location>
</feature>
<name>H8GD81_9PSEU</name>
<feature type="compositionally biased region" description="Basic and acidic residues" evidence="1">
    <location>
        <begin position="214"/>
        <end position="223"/>
    </location>
</feature>
<gene>
    <name evidence="2" type="ORF">SacazDRAFT_02959</name>
</gene>
<sequence length="231" mass="24304">MAPDVLRRTPHDAGVLDRTGIVAASAPSVAEEQEIPPDAYRPRSRRFQFTALASLGLMLAVVVTGVRGHGGEPSDVAPTTARGRGLGDTVPVVSAPEESRAPHGDERETGERTPSVPASRTPSDPEPGPTVEPTVRRVHPSIVLPTPGQRPEPGAVPGADEEMPVSVEVPHAGDAGDDAPGPDRLPWSAVLTPHRDDDRLRARDDVPTATEASDVDRERRGSERITPSPGG</sequence>